<protein>
    <recommendedName>
        <fullName evidence="6">Amino acid permease/ SLC12A domain-containing protein</fullName>
    </recommendedName>
</protein>
<keyword evidence="8" id="KW-1185">Reference proteome</keyword>
<comment type="caution">
    <text evidence="7">The sequence shown here is derived from an EMBL/GenBank/DDBJ whole genome shotgun (WGS) entry which is preliminary data.</text>
</comment>
<evidence type="ECO:0000256" key="1">
    <source>
        <dbReference type="ARBA" id="ARBA00004141"/>
    </source>
</evidence>
<organism evidence="7 8">
    <name type="scientific">Austropuccinia psidii MF-1</name>
    <dbReference type="NCBI Taxonomy" id="1389203"/>
    <lineage>
        <taxon>Eukaryota</taxon>
        <taxon>Fungi</taxon>
        <taxon>Dikarya</taxon>
        <taxon>Basidiomycota</taxon>
        <taxon>Pucciniomycotina</taxon>
        <taxon>Pucciniomycetes</taxon>
        <taxon>Pucciniales</taxon>
        <taxon>Sphaerophragmiaceae</taxon>
        <taxon>Austropuccinia</taxon>
    </lineage>
</organism>
<evidence type="ECO:0000259" key="6">
    <source>
        <dbReference type="Pfam" id="PF00324"/>
    </source>
</evidence>
<evidence type="ECO:0000256" key="4">
    <source>
        <dbReference type="ARBA" id="ARBA00023136"/>
    </source>
</evidence>
<dbReference type="AlphaFoldDB" id="A0A9Q3BTL8"/>
<feature type="domain" description="Amino acid permease/ SLC12A" evidence="6">
    <location>
        <begin position="55"/>
        <end position="343"/>
    </location>
</feature>
<dbReference type="GO" id="GO:0015171">
    <property type="term" value="F:amino acid transmembrane transporter activity"/>
    <property type="evidence" value="ECO:0007669"/>
    <property type="project" value="TreeGrafter"/>
</dbReference>
<dbReference type="InterPro" id="IPR004841">
    <property type="entry name" value="AA-permease/SLC12A_dom"/>
</dbReference>
<comment type="subcellular location">
    <subcellularLocation>
        <location evidence="1">Membrane</location>
        <topology evidence="1">Multi-pass membrane protein</topology>
    </subcellularLocation>
</comment>
<dbReference type="PANTHER" id="PTHR43341:SF20">
    <property type="entry name" value="AAT FAMILY AMINO ACID TRANSPORTER"/>
    <property type="match status" value="1"/>
</dbReference>
<dbReference type="EMBL" id="AVOT02002998">
    <property type="protein sequence ID" value="MBW0472186.1"/>
    <property type="molecule type" value="Genomic_DNA"/>
</dbReference>
<feature type="transmembrane region" description="Helical" evidence="5">
    <location>
        <begin position="320"/>
        <end position="340"/>
    </location>
</feature>
<evidence type="ECO:0000313" key="8">
    <source>
        <dbReference type="Proteomes" id="UP000765509"/>
    </source>
</evidence>
<dbReference type="Gene3D" id="1.20.1740.10">
    <property type="entry name" value="Amino acid/polyamine transporter I"/>
    <property type="match status" value="1"/>
</dbReference>
<dbReference type="GO" id="GO:0016020">
    <property type="term" value="C:membrane"/>
    <property type="evidence" value="ECO:0007669"/>
    <property type="project" value="UniProtKB-SubCell"/>
</dbReference>
<evidence type="ECO:0000256" key="5">
    <source>
        <dbReference type="SAM" id="Phobius"/>
    </source>
</evidence>
<feature type="transmembrane region" description="Helical" evidence="5">
    <location>
        <begin position="191"/>
        <end position="210"/>
    </location>
</feature>
<dbReference type="InterPro" id="IPR050524">
    <property type="entry name" value="APC_YAT"/>
</dbReference>
<evidence type="ECO:0000256" key="3">
    <source>
        <dbReference type="ARBA" id="ARBA00022989"/>
    </source>
</evidence>
<proteinExistence type="predicted"/>
<dbReference type="Pfam" id="PF00324">
    <property type="entry name" value="AA_permease"/>
    <property type="match status" value="1"/>
</dbReference>
<dbReference type="Proteomes" id="UP000765509">
    <property type="component" value="Unassembled WGS sequence"/>
</dbReference>
<evidence type="ECO:0000313" key="7">
    <source>
        <dbReference type="EMBL" id="MBW0472186.1"/>
    </source>
</evidence>
<feature type="transmembrane region" description="Helical" evidence="5">
    <location>
        <begin position="216"/>
        <end position="240"/>
    </location>
</feature>
<reference evidence="7" key="1">
    <citation type="submission" date="2021-03" db="EMBL/GenBank/DDBJ databases">
        <title>Draft genome sequence of rust myrtle Austropuccinia psidii MF-1, a brazilian biotype.</title>
        <authorList>
            <person name="Quecine M.C."/>
            <person name="Pachon D.M.R."/>
            <person name="Bonatelli M.L."/>
            <person name="Correr F.H."/>
            <person name="Franceschini L.M."/>
            <person name="Leite T.F."/>
            <person name="Margarido G.R.A."/>
            <person name="Almeida C.A."/>
            <person name="Ferrarezi J.A."/>
            <person name="Labate C.A."/>
        </authorList>
    </citation>
    <scope>NUCLEOTIDE SEQUENCE</scope>
    <source>
        <strain evidence="7">MF-1</strain>
    </source>
</reference>
<evidence type="ECO:0000256" key="2">
    <source>
        <dbReference type="ARBA" id="ARBA00022692"/>
    </source>
</evidence>
<feature type="transmembrane region" description="Helical" evidence="5">
    <location>
        <begin position="268"/>
        <end position="291"/>
    </location>
</feature>
<name>A0A9Q3BTL8_9BASI</name>
<keyword evidence="3 5" id="KW-1133">Transmembrane helix</keyword>
<keyword evidence="2 5" id="KW-0812">Transmembrane</keyword>
<dbReference type="PANTHER" id="PTHR43341">
    <property type="entry name" value="AMINO ACID PERMEASE"/>
    <property type="match status" value="1"/>
</dbReference>
<dbReference type="OrthoDB" id="10062876at2759"/>
<sequence length="426" mass="46873">MIVLVSGIGIILAHLFNSKGLKVLGVAFLDFGLPNRVYSFIHYSQHLHPITIYRSSLIRAAFSYVGTEITALTAGEAKNPKKTLPSAIKGVAYRICAFYILGTLVVGLLVPSNDPRLNLNSHDAASSPFVIAIQNSGIKALPSIINAALLSSAWSAASSDMYTSSRALYALALSGSAPAIFKRTTSWGLPWPSLIVTFMVGLLAYMSVGAGTAGQVFSWLANMLSVCGLISWTGTFFTYLRFDAGVKAQNIDRNLFPYKSPVRTIGAIYGLVLCCLFLLTNSFTVFVSAFFSNLTNPAEANVHIPRSAQMKGQWDTATFITGYFPILNAVFLYTGSYWYFKKQGLRVSMIPLHELVSLSFDKTKSFDQVTFVLFFPKPKDFVTEARDELRDGVDEEKSTPGGARVFIEKFKTVKLKISIERRQSFR</sequence>
<feature type="transmembrane region" description="Helical" evidence="5">
    <location>
        <begin position="91"/>
        <end position="110"/>
    </location>
</feature>
<gene>
    <name evidence="7" type="ORF">O181_011901</name>
</gene>
<accession>A0A9Q3BTL8</accession>
<keyword evidence="4 5" id="KW-0472">Membrane</keyword>